<reference evidence="3 4" key="1">
    <citation type="journal article" date="2011" name="J. Gen. Appl. Microbiol.">
        <title>Draft genome sequencing of the enigmatic basidiomycete Mixia osmundae.</title>
        <authorList>
            <person name="Nishida H."/>
            <person name="Nagatsuka Y."/>
            <person name="Sugiyama J."/>
        </authorList>
    </citation>
    <scope>NUCLEOTIDE SEQUENCE [LARGE SCALE GENOMIC DNA]</scope>
    <source>
        <strain evidence="4">CBS 9802 / IAM 14324 / JCM 22182 / KY 12970</strain>
    </source>
</reference>
<dbReference type="InParanoid" id="G7E7I4"/>
<dbReference type="HOGENOM" id="CLU_034567_0_0_1"/>
<evidence type="ECO:0000256" key="1">
    <source>
        <dbReference type="SAM" id="MobiDB-lite"/>
    </source>
</evidence>
<keyword evidence="2" id="KW-1133">Transmembrane helix</keyword>
<proteinExistence type="predicted"/>
<feature type="compositionally biased region" description="Polar residues" evidence="1">
    <location>
        <begin position="318"/>
        <end position="333"/>
    </location>
</feature>
<dbReference type="Proteomes" id="UP000009131">
    <property type="component" value="Unassembled WGS sequence"/>
</dbReference>
<organism evidence="3 4">
    <name type="scientific">Mixia osmundae (strain CBS 9802 / IAM 14324 / JCM 22182 / KY 12970)</name>
    <dbReference type="NCBI Taxonomy" id="764103"/>
    <lineage>
        <taxon>Eukaryota</taxon>
        <taxon>Fungi</taxon>
        <taxon>Dikarya</taxon>
        <taxon>Basidiomycota</taxon>
        <taxon>Pucciniomycotina</taxon>
        <taxon>Mixiomycetes</taxon>
        <taxon>Mixiales</taxon>
        <taxon>Mixiaceae</taxon>
        <taxon>Mixia</taxon>
    </lineage>
</organism>
<name>G7E7I4_MIXOS</name>
<feature type="transmembrane region" description="Helical" evidence="2">
    <location>
        <begin position="127"/>
        <end position="152"/>
    </location>
</feature>
<comment type="caution">
    <text evidence="3">The sequence shown here is derived from an EMBL/GenBank/DDBJ whole genome shotgun (WGS) entry which is preliminary data.</text>
</comment>
<feature type="compositionally biased region" description="Polar residues" evidence="1">
    <location>
        <begin position="375"/>
        <end position="396"/>
    </location>
</feature>
<gene>
    <name evidence="3" type="primary">Mo05482</name>
    <name evidence="3" type="ORF">E5Q_05482</name>
</gene>
<feature type="region of interest" description="Disordered" evidence="1">
    <location>
        <begin position="359"/>
        <end position="396"/>
    </location>
</feature>
<feature type="transmembrane region" description="Helical" evidence="2">
    <location>
        <begin position="61"/>
        <end position="84"/>
    </location>
</feature>
<accession>G7E7I4</accession>
<keyword evidence="2" id="KW-0472">Membrane</keyword>
<dbReference type="AlphaFoldDB" id="G7E7I4"/>
<reference evidence="3 4" key="2">
    <citation type="journal article" date="2012" name="Open Biol.">
        <title>Characteristics of nucleosomes and linker DNA regions on the genome of the basidiomycete Mixia osmundae revealed by mono- and dinucleosome mapping.</title>
        <authorList>
            <person name="Nishida H."/>
            <person name="Kondo S."/>
            <person name="Matsumoto T."/>
            <person name="Suzuki Y."/>
            <person name="Yoshikawa H."/>
            <person name="Taylor T.D."/>
            <person name="Sugiyama J."/>
        </authorList>
    </citation>
    <scope>NUCLEOTIDE SEQUENCE [LARGE SCALE GENOMIC DNA]</scope>
    <source>
        <strain evidence="4">CBS 9802 / IAM 14324 / JCM 22182 / KY 12970</strain>
    </source>
</reference>
<evidence type="ECO:0000313" key="3">
    <source>
        <dbReference type="EMBL" id="GAA98794.1"/>
    </source>
</evidence>
<evidence type="ECO:0000256" key="2">
    <source>
        <dbReference type="SAM" id="Phobius"/>
    </source>
</evidence>
<keyword evidence="2" id="KW-0812">Transmembrane</keyword>
<dbReference type="EMBL" id="BABT02000165">
    <property type="protein sequence ID" value="GAA98794.1"/>
    <property type="molecule type" value="Genomic_DNA"/>
</dbReference>
<keyword evidence="4" id="KW-1185">Reference proteome</keyword>
<protein>
    <submittedName>
        <fullName evidence="3">Uncharacterized protein</fullName>
    </submittedName>
</protein>
<evidence type="ECO:0000313" key="4">
    <source>
        <dbReference type="Proteomes" id="UP000009131"/>
    </source>
</evidence>
<feature type="region of interest" description="Disordered" evidence="1">
    <location>
        <begin position="311"/>
        <end position="333"/>
    </location>
</feature>
<sequence length="396" mass="44216">MLETLDRRPDRISVRLPRTPAPAAAFRWRDLSVRTGLYHHQSRPSQRDLGRNSVRARQRRIAFCTLRAILILLILAGTIASYIISASLIAQELDEQRRDLDRPLIVINEGINGASSAGFMINPVSLVFLHIIFIVIILVETYIAWAFTRALAWMWMPAKPRSTPQANSAEAKMCSASKLKRGGLRILVAIYGHPPVSARRKPRLPTYDVALRQPVNHARRIRRDTRALQMRGIDIEDDLPEDTRTLPGDLGTGDCEDLELERLRRMGGVPPAYHTRENRHSTLLLAGPQDPRLSGWRHSLLSIFSIPTDREEDHDHATQQIEQQSSHGTPIASTVNSCPTALYQQVRASASTLVIAVQGRRTSTEPNDEEAVLRSTPSTNNGMQNPVDTTAPSVIA</sequence>